<keyword evidence="1" id="KW-1003">Cell membrane</keyword>
<gene>
    <name evidence="9" type="ORF">SAMN05444358_10414</name>
</gene>
<sequence>MHVDHDANADNRPTVSVVIPMHNEQGAVSGLVQGISAAASELPAFEIIAVDDGSTDGTYEALKEMQKDCPQLRILQHRIAGGQSAAVHSGVKAARANICCTLDGDGQNPPEELPKIWAPLVSGDDASIGLVAGQRVGRKDTASKKLASRFANALRGWMLKDGTRDTGCGFKAFRTQAFLDLPFFNHMHRYLPALFKAYGWNIALVDVAHQQRLSGESKYTNFGRAMVGIWDLFGVVWLTRRAKSVSAKEASRS</sequence>
<dbReference type="FunFam" id="3.90.550.10:FF:000170">
    <property type="entry name" value="Dolichol-phosphate mannosyltransferase"/>
    <property type="match status" value="1"/>
</dbReference>
<keyword evidence="10" id="KW-1185">Reference proteome</keyword>
<evidence type="ECO:0000256" key="5">
    <source>
        <dbReference type="ARBA" id="ARBA00022985"/>
    </source>
</evidence>
<evidence type="ECO:0000256" key="7">
    <source>
        <dbReference type="ARBA" id="ARBA00023136"/>
    </source>
</evidence>
<dbReference type="Gene3D" id="3.90.550.10">
    <property type="entry name" value="Spore Coat Polysaccharide Biosynthesis Protein SpsA, Chain A"/>
    <property type="match status" value="1"/>
</dbReference>
<protein>
    <submittedName>
        <fullName evidence="9">Glycosyltransferase involved in cell wall bisynthesis</fullName>
    </submittedName>
</protein>
<dbReference type="RefSeq" id="WP_074737147.1">
    <property type="nucleotide sequence ID" value="NZ_FNNP01000004.1"/>
</dbReference>
<evidence type="ECO:0000256" key="1">
    <source>
        <dbReference type="ARBA" id="ARBA00022475"/>
    </source>
</evidence>
<evidence type="ECO:0000256" key="2">
    <source>
        <dbReference type="ARBA" id="ARBA00022676"/>
    </source>
</evidence>
<dbReference type="PANTHER" id="PTHR48090:SF3">
    <property type="entry name" value="UNDECAPRENYL-PHOSPHATE 4-DEOXY-4-FORMAMIDO-L-ARABINOSE TRANSFERASE"/>
    <property type="match status" value="1"/>
</dbReference>
<evidence type="ECO:0000256" key="3">
    <source>
        <dbReference type="ARBA" id="ARBA00022679"/>
    </source>
</evidence>
<dbReference type="CDD" id="cd04179">
    <property type="entry name" value="DPM_DPG-synthase_like"/>
    <property type="match status" value="1"/>
</dbReference>
<dbReference type="InterPro" id="IPR050256">
    <property type="entry name" value="Glycosyltransferase_2"/>
</dbReference>
<dbReference type="STRING" id="985054.SAMN05444358_10414"/>
<dbReference type="InterPro" id="IPR001173">
    <property type="entry name" value="Glyco_trans_2-like"/>
</dbReference>
<accession>A0A1H3A2C4</accession>
<organism evidence="9 10">
    <name type="scientific">Ruegeria halocynthiae</name>
    <dbReference type="NCBI Taxonomy" id="985054"/>
    <lineage>
        <taxon>Bacteria</taxon>
        <taxon>Pseudomonadati</taxon>
        <taxon>Pseudomonadota</taxon>
        <taxon>Alphaproteobacteria</taxon>
        <taxon>Rhodobacterales</taxon>
        <taxon>Roseobacteraceae</taxon>
        <taxon>Ruegeria</taxon>
    </lineage>
</organism>
<keyword evidence="4" id="KW-0812">Transmembrane</keyword>
<dbReference type="EMBL" id="FNNP01000004">
    <property type="protein sequence ID" value="SDX23775.1"/>
    <property type="molecule type" value="Genomic_DNA"/>
</dbReference>
<reference evidence="10" key="1">
    <citation type="submission" date="2016-10" db="EMBL/GenBank/DDBJ databases">
        <authorList>
            <person name="Varghese N."/>
            <person name="Submissions S."/>
        </authorList>
    </citation>
    <scope>NUCLEOTIDE SEQUENCE [LARGE SCALE GENOMIC DNA]</scope>
    <source>
        <strain evidence="10">DSM 27839</strain>
    </source>
</reference>
<feature type="domain" description="Glycosyltransferase 2-like" evidence="8">
    <location>
        <begin position="16"/>
        <end position="178"/>
    </location>
</feature>
<dbReference type="SUPFAM" id="SSF53448">
    <property type="entry name" value="Nucleotide-diphospho-sugar transferases"/>
    <property type="match status" value="1"/>
</dbReference>
<dbReference type="OrthoDB" id="9807795at2"/>
<dbReference type="Pfam" id="PF00535">
    <property type="entry name" value="Glycos_transf_2"/>
    <property type="match status" value="1"/>
</dbReference>
<dbReference type="AlphaFoldDB" id="A0A1H3A2C4"/>
<keyword evidence="6" id="KW-1133">Transmembrane helix</keyword>
<dbReference type="PANTHER" id="PTHR48090">
    <property type="entry name" value="UNDECAPRENYL-PHOSPHATE 4-DEOXY-4-FORMAMIDO-L-ARABINOSE TRANSFERASE-RELATED"/>
    <property type="match status" value="1"/>
</dbReference>
<dbReference type="GO" id="GO:0009103">
    <property type="term" value="P:lipopolysaccharide biosynthetic process"/>
    <property type="evidence" value="ECO:0007669"/>
    <property type="project" value="UniProtKB-KW"/>
</dbReference>
<keyword evidence="2" id="KW-0328">Glycosyltransferase</keyword>
<dbReference type="GO" id="GO:0099621">
    <property type="term" value="F:undecaprenyl-phosphate 4-deoxy-4-formamido-L-arabinose transferase activity"/>
    <property type="evidence" value="ECO:0007669"/>
    <property type="project" value="TreeGrafter"/>
</dbReference>
<evidence type="ECO:0000313" key="10">
    <source>
        <dbReference type="Proteomes" id="UP000183400"/>
    </source>
</evidence>
<dbReference type="InterPro" id="IPR029044">
    <property type="entry name" value="Nucleotide-diphossugar_trans"/>
</dbReference>
<evidence type="ECO:0000313" key="9">
    <source>
        <dbReference type="EMBL" id="SDX23775.1"/>
    </source>
</evidence>
<proteinExistence type="predicted"/>
<keyword evidence="3 9" id="KW-0808">Transferase</keyword>
<name>A0A1H3A2C4_9RHOB</name>
<dbReference type="Proteomes" id="UP000183400">
    <property type="component" value="Unassembled WGS sequence"/>
</dbReference>
<keyword evidence="7" id="KW-0472">Membrane</keyword>
<evidence type="ECO:0000256" key="4">
    <source>
        <dbReference type="ARBA" id="ARBA00022692"/>
    </source>
</evidence>
<evidence type="ECO:0000259" key="8">
    <source>
        <dbReference type="Pfam" id="PF00535"/>
    </source>
</evidence>
<evidence type="ECO:0000256" key="6">
    <source>
        <dbReference type="ARBA" id="ARBA00022989"/>
    </source>
</evidence>
<keyword evidence="5" id="KW-0448">Lipopolysaccharide biosynthesis</keyword>
<dbReference type="GO" id="GO:0005886">
    <property type="term" value="C:plasma membrane"/>
    <property type="evidence" value="ECO:0007669"/>
    <property type="project" value="TreeGrafter"/>
</dbReference>